<reference evidence="2" key="1">
    <citation type="submission" date="2018-02" db="EMBL/GenBank/DDBJ databases">
        <authorList>
            <person name="Hausmann B."/>
        </authorList>
    </citation>
    <scope>NUCLEOTIDE SEQUENCE [LARGE SCALE GENOMIC DNA]</scope>
    <source>
        <strain evidence="2">Peat soil MAG SbF1</strain>
    </source>
</reference>
<accession>A0A2U3LXQ2</accession>
<name>A0A2U3LXQ2_9FIRM</name>
<evidence type="ECO:0000313" key="2">
    <source>
        <dbReference type="Proteomes" id="UP000238916"/>
    </source>
</evidence>
<dbReference type="Proteomes" id="UP000238916">
    <property type="component" value="Unassembled WGS sequence"/>
</dbReference>
<gene>
    <name evidence="1" type="ORF">SBF1_9490002</name>
</gene>
<dbReference type="AlphaFoldDB" id="A0A2U3LXQ2"/>
<sequence length="43" mass="5056">MCHYIKNPLDYLGAKLTIICGFQYFLGYTNREGTEVNAKERRK</sequence>
<evidence type="ECO:0000313" key="1">
    <source>
        <dbReference type="EMBL" id="SPF56723.1"/>
    </source>
</evidence>
<dbReference type="EMBL" id="OMOF01000944">
    <property type="protein sequence ID" value="SPF56723.1"/>
    <property type="molecule type" value="Genomic_DNA"/>
</dbReference>
<proteinExistence type="predicted"/>
<organism evidence="1 2">
    <name type="scientific">Candidatus Desulfosporosinus infrequens</name>
    <dbReference type="NCBI Taxonomy" id="2043169"/>
    <lineage>
        <taxon>Bacteria</taxon>
        <taxon>Bacillati</taxon>
        <taxon>Bacillota</taxon>
        <taxon>Clostridia</taxon>
        <taxon>Eubacteriales</taxon>
        <taxon>Desulfitobacteriaceae</taxon>
        <taxon>Desulfosporosinus</taxon>
    </lineage>
</organism>
<protein>
    <submittedName>
        <fullName evidence="1">Uncharacterized protein</fullName>
    </submittedName>
</protein>